<feature type="domain" description="DC1" evidence="5">
    <location>
        <begin position="128"/>
        <end position="175"/>
    </location>
</feature>
<evidence type="ECO:0000256" key="1">
    <source>
        <dbReference type="ARBA" id="ARBA00022723"/>
    </source>
</evidence>
<name>A0ABD3RQ69_9LAMI</name>
<organism evidence="6 7">
    <name type="scientific">Penstemon smallii</name>
    <dbReference type="NCBI Taxonomy" id="265156"/>
    <lineage>
        <taxon>Eukaryota</taxon>
        <taxon>Viridiplantae</taxon>
        <taxon>Streptophyta</taxon>
        <taxon>Embryophyta</taxon>
        <taxon>Tracheophyta</taxon>
        <taxon>Spermatophyta</taxon>
        <taxon>Magnoliopsida</taxon>
        <taxon>eudicotyledons</taxon>
        <taxon>Gunneridae</taxon>
        <taxon>Pentapetalae</taxon>
        <taxon>asterids</taxon>
        <taxon>lamiids</taxon>
        <taxon>Lamiales</taxon>
        <taxon>Plantaginaceae</taxon>
        <taxon>Cheloneae</taxon>
        <taxon>Penstemon</taxon>
    </lineage>
</organism>
<evidence type="ECO:0000313" key="7">
    <source>
        <dbReference type="Proteomes" id="UP001634393"/>
    </source>
</evidence>
<dbReference type="InterPro" id="IPR004146">
    <property type="entry name" value="DC1"/>
</dbReference>
<keyword evidence="1" id="KW-0479">Metal-binding</keyword>
<dbReference type="Pfam" id="PF03107">
    <property type="entry name" value="C1_2"/>
    <property type="match status" value="3"/>
</dbReference>
<comment type="caution">
    <text evidence="6">The sequence shown here is derived from an EMBL/GenBank/DDBJ whole genome shotgun (WGS) entry which is preliminary data.</text>
</comment>
<keyword evidence="7" id="KW-1185">Reference proteome</keyword>
<accession>A0ABD3RQ69</accession>
<keyword evidence="2" id="KW-0677">Repeat</keyword>
<dbReference type="SUPFAM" id="SSF57903">
    <property type="entry name" value="FYVE/PHD zinc finger"/>
    <property type="match status" value="1"/>
</dbReference>
<evidence type="ECO:0000256" key="3">
    <source>
        <dbReference type="ARBA" id="ARBA00022771"/>
    </source>
</evidence>
<dbReference type="PANTHER" id="PTHR46288">
    <property type="entry name" value="PHORBOL-ESTER/DAG-TYPE DOMAIN-CONTAINING PROTEIN"/>
    <property type="match status" value="1"/>
</dbReference>
<keyword evidence="3" id="KW-0863">Zinc-finger</keyword>
<sequence length="327" mass="34728">MGKPIATPEDNRSPLTHFSHPHPLYLSNPRSAFCSACKLETFGPAYACTIGCNFILHPKCYESPQKIQHSIDQNHTLFLHPKPVYPEGLFNCDACGHQGGGFSYHCSPCGIDLHTICATLPEKMTHQCHQHELSLTFQAPYHKNNFSCDVCKSVGSKTWLYRCNICEFDVHLTCVTTIISKVTSQNQMMMHQSPQMVTTRSIPQGPQVSNHMNPPNMGGYGSGPVAMGQPQSQYGAAQGYPAAMNNQMQPGNYGSGRPVNGGGVGDQLLVGVANGVAGGIAQSVTQVMMQGMFGGGGGGGVMDGGLFYDGGGDGNGGFGGGEDGSYQ</sequence>
<dbReference type="EMBL" id="JBJXBP010000008">
    <property type="protein sequence ID" value="KAL3815033.1"/>
    <property type="molecule type" value="Genomic_DNA"/>
</dbReference>
<evidence type="ECO:0000313" key="6">
    <source>
        <dbReference type="EMBL" id="KAL3815033.1"/>
    </source>
</evidence>
<feature type="domain" description="DC1" evidence="5">
    <location>
        <begin position="18"/>
        <end position="60"/>
    </location>
</feature>
<dbReference type="GO" id="GO:0008270">
    <property type="term" value="F:zinc ion binding"/>
    <property type="evidence" value="ECO:0007669"/>
    <property type="project" value="UniProtKB-KW"/>
</dbReference>
<dbReference type="InterPro" id="IPR046349">
    <property type="entry name" value="C1-like_sf"/>
</dbReference>
<feature type="domain" description="DC1" evidence="5">
    <location>
        <begin position="75"/>
        <end position="118"/>
    </location>
</feature>
<reference evidence="6 7" key="1">
    <citation type="submission" date="2024-12" db="EMBL/GenBank/DDBJ databases">
        <title>The unique morphological basis and parallel evolutionary history of personate flowers in Penstemon.</title>
        <authorList>
            <person name="Depatie T.H."/>
            <person name="Wessinger C.A."/>
        </authorList>
    </citation>
    <scope>NUCLEOTIDE SEQUENCE [LARGE SCALE GENOMIC DNA]</scope>
    <source>
        <strain evidence="6">WTNN_2</strain>
        <tissue evidence="6">Leaf</tissue>
    </source>
</reference>
<proteinExistence type="predicted"/>
<keyword evidence="4" id="KW-0862">Zinc</keyword>
<dbReference type="PANTHER" id="PTHR46288:SF13">
    <property type="entry name" value="DC1 DOMAIN CONTAINING PROTEIN"/>
    <property type="match status" value="1"/>
</dbReference>
<dbReference type="SUPFAM" id="SSF57889">
    <property type="entry name" value="Cysteine-rich domain"/>
    <property type="match status" value="1"/>
</dbReference>
<dbReference type="AlphaFoldDB" id="A0ABD3RQ69"/>
<dbReference type="Proteomes" id="UP001634393">
    <property type="component" value="Unassembled WGS sequence"/>
</dbReference>
<gene>
    <name evidence="6" type="ORF">ACJIZ3_016301</name>
</gene>
<evidence type="ECO:0000256" key="4">
    <source>
        <dbReference type="ARBA" id="ARBA00022833"/>
    </source>
</evidence>
<evidence type="ECO:0000256" key="2">
    <source>
        <dbReference type="ARBA" id="ARBA00022737"/>
    </source>
</evidence>
<dbReference type="InterPro" id="IPR011011">
    <property type="entry name" value="Znf_FYVE_PHD"/>
</dbReference>
<evidence type="ECO:0000259" key="5">
    <source>
        <dbReference type="Pfam" id="PF03107"/>
    </source>
</evidence>
<protein>
    <recommendedName>
        <fullName evidence="5">DC1 domain-containing protein</fullName>
    </recommendedName>
</protein>